<name>A0A2L2TDV2_9HYPO</name>
<evidence type="ECO:0000313" key="2">
    <source>
        <dbReference type="EMBL" id="CEI39732.1"/>
    </source>
</evidence>
<proteinExistence type="predicted"/>
<feature type="compositionally biased region" description="Polar residues" evidence="1">
    <location>
        <begin position="1"/>
        <end position="16"/>
    </location>
</feature>
<organism evidence="2 3">
    <name type="scientific">Fusarium venenatum</name>
    <dbReference type="NCBI Taxonomy" id="56646"/>
    <lineage>
        <taxon>Eukaryota</taxon>
        <taxon>Fungi</taxon>
        <taxon>Dikarya</taxon>
        <taxon>Ascomycota</taxon>
        <taxon>Pezizomycotina</taxon>
        <taxon>Sordariomycetes</taxon>
        <taxon>Hypocreomycetidae</taxon>
        <taxon>Hypocreales</taxon>
        <taxon>Nectriaceae</taxon>
        <taxon>Fusarium</taxon>
    </lineage>
</organism>
<sequence>MRTQKAYTSPMTSVGTYKQLCK</sequence>
<dbReference type="EMBL" id="LN649232">
    <property type="protein sequence ID" value="CEI39732.1"/>
    <property type="molecule type" value="Genomic_DNA"/>
</dbReference>
<evidence type="ECO:0000313" key="3">
    <source>
        <dbReference type="Proteomes" id="UP000245910"/>
    </source>
</evidence>
<protein>
    <submittedName>
        <fullName evidence="2">Uncharacterized protein</fullName>
    </submittedName>
</protein>
<dbReference type="Proteomes" id="UP000245910">
    <property type="component" value="Chromosome IIII"/>
</dbReference>
<accession>A0A2L2TDV2</accession>
<evidence type="ECO:0000256" key="1">
    <source>
        <dbReference type="SAM" id="MobiDB-lite"/>
    </source>
</evidence>
<dbReference type="AlphaFoldDB" id="A0A2L2TDV2"/>
<feature type="region of interest" description="Disordered" evidence="1">
    <location>
        <begin position="1"/>
        <end position="22"/>
    </location>
</feature>
<reference evidence="3" key="1">
    <citation type="submission" date="2014-10" db="EMBL/GenBank/DDBJ databases">
        <authorList>
            <person name="King R."/>
        </authorList>
    </citation>
    <scope>NUCLEOTIDE SEQUENCE [LARGE SCALE GENOMIC DNA]</scope>
    <source>
        <strain evidence="3">A3/5</strain>
    </source>
</reference>
<keyword evidence="3" id="KW-1185">Reference proteome</keyword>